<protein>
    <submittedName>
        <fullName evidence="1">Uncharacterized protein</fullName>
    </submittedName>
</protein>
<dbReference type="EMBL" id="MU971431">
    <property type="protein sequence ID" value="KAK9235104.1"/>
    <property type="molecule type" value="Genomic_DNA"/>
</dbReference>
<evidence type="ECO:0000313" key="1">
    <source>
        <dbReference type="EMBL" id="KAK9235104.1"/>
    </source>
</evidence>
<accession>A0ACC3SUL5</accession>
<organism evidence="1 2">
    <name type="scientific">Lipomyces kononenkoae</name>
    <name type="common">Yeast</name>
    <dbReference type="NCBI Taxonomy" id="34357"/>
    <lineage>
        <taxon>Eukaryota</taxon>
        <taxon>Fungi</taxon>
        <taxon>Dikarya</taxon>
        <taxon>Ascomycota</taxon>
        <taxon>Saccharomycotina</taxon>
        <taxon>Lipomycetes</taxon>
        <taxon>Lipomycetales</taxon>
        <taxon>Lipomycetaceae</taxon>
        <taxon>Lipomyces</taxon>
    </lineage>
</organism>
<name>A0ACC3SUL5_LIPKO</name>
<gene>
    <name evidence="1" type="ORF">V1525DRAFT_390793</name>
</gene>
<keyword evidence="2" id="KW-1185">Reference proteome</keyword>
<reference evidence="2" key="1">
    <citation type="journal article" date="2024" name="Front. Bioeng. Biotechnol.">
        <title>Genome-scale model development and genomic sequencing of the oleaginous clade Lipomyces.</title>
        <authorList>
            <person name="Czajka J.J."/>
            <person name="Han Y."/>
            <person name="Kim J."/>
            <person name="Mondo S.J."/>
            <person name="Hofstad B.A."/>
            <person name="Robles A."/>
            <person name="Haridas S."/>
            <person name="Riley R."/>
            <person name="LaButti K."/>
            <person name="Pangilinan J."/>
            <person name="Andreopoulos W."/>
            <person name="Lipzen A."/>
            <person name="Yan J."/>
            <person name="Wang M."/>
            <person name="Ng V."/>
            <person name="Grigoriev I.V."/>
            <person name="Spatafora J.W."/>
            <person name="Magnuson J.K."/>
            <person name="Baker S.E."/>
            <person name="Pomraning K.R."/>
        </authorList>
    </citation>
    <scope>NUCLEOTIDE SEQUENCE [LARGE SCALE GENOMIC DNA]</scope>
    <source>
        <strain evidence="2">CBS 7786</strain>
    </source>
</reference>
<comment type="caution">
    <text evidence="1">The sequence shown here is derived from an EMBL/GenBank/DDBJ whole genome shotgun (WGS) entry which is preliminary data.</text>
</comment>
<proteinExistence type="predicted"/>
<dbReference type="Proteomes" id="UP001433508">
    <property type="component" value="Unassembled WGS sequence"/>
</dbReference>
<sequence>MIETRAATKRKSLSTSDDKYEIHEAMQQRRRPKVQSRLSTFRPTENNHKLVYRTEKRSTTSSRPRSLTSSHVPIFTIGHGTRTLSALIDILQPACITKLVDVRSIPRSRKNPQFNRDTLSSSKELREAHIDYIWLGISLGGRRNARQPNVERHTAIRVAAFRNYAGYMSTPTFREGLQELMALADKTHSEENGGVAIMCSETLWWRCHRRMIADALEVAGRDALHLGVSKGDPAKHVLWNIARIDDDGELVYDLKCDTG</sequence>
<evidence type="ECO:0000313" key="2">
    <source>
        <dbReference type="Proteomes" id="UP001433508"/>
    </source>
</evidence>